<sequence length="386" mass="43372">MSRLDIFLAEAKRKEFPLEYSWMDCALRGYGAFALWMHLLVYLIFKYIHRDTDDGKGDNLSKERPLTPLRASFSSRRTSARKVKVSKHRSSQSQSAKDSAKSGKRKNPFRGKQMRRKGTFSESTDEEKGDTIDYVGTQKSERIPVDVIWEQRRKLMKEFLDGYKKELAAGTQSAEIIPPGWATSFDIGKEDTSDKKFRLNIRDWLLKQGTAEAYASRELMASKEKIGSKEKASGQEISKETPKKSKETTKDTSQSVEQGYSVKNTLPSRAPHGHQLDTLTTMDRFLEKFGSGEGISSDERLSAEALREEQKTQSVKDGGLAIAPTPRSEHRSHQSLRHKIVSMQEPFVATPSKGESTAAVKEVKAAALPNLQKSTKRKAETTKTGS</sequence>
<evidence type="ECO:0000256" key="1">
    <source>
        <dbReference type="SAM" id="MobiDB-lite"/>
    </source>
</evidence>
<feature type="region of interest" description="Disordered" evidence="1">
    <location>
        <begin position="223"/>
        <end position="275"/>
    </location>
</feature>
<keyword evidence="2" id="KW-1185">Reference proteome</keyword>
<protein>
    <submittedName>
        <fullName evidence="3">Uncharacterized protein</fullName>
    </submittedName>
</protein>
<feature type="compositionally biased region" description="Basic and acidic residues" evidence="1">
    <location>
        <begin position="223"/>
        <end position="250"/>
    </location>
</feature>
<feature type="region of interest" description="Disordered" evidence="1">
    <location>
        <begin position="54"/>
        <end position="133"/>
    </location>
</feature>
<proteinExistence type="predicted"/>
<feature type="compositionally biased region" description="Basic and acidic residues" evidence="1">
    <location>
        <begin position="54"/>
        <end position="65"/>
    </location>
</feature>
<feature type="compositionally biased region" description="Basic and acidic residues" evidence="1">
    <location>
        <begin position="297"/>
        <end position="311"/>
    </location>
</feature>
<dbReference type="WBParaSite" id="HCON_00097300-00001">
    <property type="protein sequence ID" value="HCON_00097300-00001"/>
    <property type="gene ID" value="HCON_00097300"/>
</dbReference>
<feature type="region of interest" description="Disordered" evidence="1">
    <location>
        <begin position="290"/>
        <end position="335"/>
    </location>
</feature>
<evidence type="ECO:0000313" key="3">
    <source>
        <dbReference type="WBParaSite" id="HCON_00097300-00001"/>
    </source>
</evidence>
<accession>A0A7I4YHG1</accession>
<reference evidence="3" key="1">
    <citation type="submission" date="2020-12" db="UniProtKB">
        <authorList>
            <consortium name="WormBaseParasite"/>
        </authorList>
    </citation>
    <scope>IDENTIFICATION</scope>
    <source>
        <strain evidence="3">MHco3</strain>
    </source>
</reference>
<organism evidence="2 3">
    <name type="scientific">Haemonchus contortus</name>
    <name type="common">Barber pole worm</name>
    <dbReference type="NCBI Taxonomy" id="6289"/>
    <lineage>
        <taxon>Eukaryota</taxon>
        <taxon>Metazoa</taxon>
        <taxon>Ecdysozoa</taxon>
        <taxon>Nematoda</taxon>
        <taxon>Chromadorea</taxon>
        <taxon>Rhabditida</taxon>
        <taxon>Rhabditina</taxon>
        <taxon>Rhabditomorpha</taxon>
        <taxon>Strongyloidea</taxon>
        <taxon>Trichostrongylidae</taxon>
        <taxon>Haemonchus</taxon>
    </lineage>
</organism>
<name>A0A7I4YHG1_HAECO</name>
<feature type="compositionally biased region" description="Basic residues" evidence="1">
    <location>
        <begin position="102"/>
        <end position="118"/>
    </location>
</feature>
<dbReference type="AlphaFoldDB" id="A0A7I4YHG1"/>
<dbReference type="OrthoDB" id="5867269at2759"/>
<dbReference type="Proteomes" id="UP000025227">
    <property type="component" value="Unplaced"/>
</dbReference>
<feature type="compositionally biased region" description="Basic residues" evidence="1">
    <location>
        <begin position="78"/>
        <end position="90"/>
    </location>
</feature>
<evidence type="ECO:0000313" key="2">
    <source>
        <dbReference type="Proteomes" id="UP000025227"/>
    </source>
</evidence>
<feature type="compositionally biased region" description="Polar residues" evidence="1">
    <location>
        <begin position="256"/>
        <end position="267"/>
    </location>
</feature>